<protein>
    <submittedName>
        <fullName evidence="2">Uncharacterized protein</fullName>
    </submittedName>
</protein>
<feature type="region of interest" description="Disordered" evidence="1">
    <location>
        <begin position="21"/>
        <end position="53"/>
    </location>
</feature>
<evidence type="ECO:0000256" key="1">
    <source>
        <dbReference type="SAM" id="MobiDB-lite"/>
    </source>
</evidence>
<dbReference type="AlphaFoldDB" id="A0A9I9CWY0"/>
<proteinExistence type="predicted"/>
<dbReference type="Gramene" id="MELO3C009582.2.1">
    <property type="protein sequence ID" value="MELO3C009582.2.1"/>
    <property type="gene ID" value="MELO3C009582.2"/>
</dbReference>
<organism evidence="2">
    <name type="scientific">Cucumis melo</name>
    <name type="common">Muskmelon</name>
    <dbReference type="NCBI Taxonomy" id="3656"/>
    <lineage>
        <taxon>Eukaryota</taxon>
        <taxon>Viridiplantae</taxon>
        <taxon>Streptophyta</taxon>
        <taxon>Embryophyta</taxon>
        <taxon>Tracheophyta</taxon>
        <taxon>Spermatophyta</taxon>
        <taxon>Magnoliopsida</taxon>
        <taxon>eudicotyledons</taxon>
        <taxon>Gunneridae</taxon>
        <taxon>Pentapetalae</taxon>
        <taxon>rosids</taxon>
        <taxon>fabids</taxon>
        <taxon>Cucurbitales</taxon>
        <taxon>Cucurbitaceae</taxon>
        <taxon>Benincaseae</taxon>
        <taxon>Cucumis</taxon>
    </lineage>
</organism>
<reference evidence="2" key="1">
    <citation type="submission" date="2023-03" db="UniProtKB">
        <authorList>
            <consortium name="EnsemblPlants"/>
        </authorList>
    </citation>
    <scope>IDENTIFICATION</scope>
</reference>
<dbReference type="EnsemblPlants" id="MELO3C009582.2.1">
    <property type="protein sequence ID" value="MELO3C009582.2.1"/>
    <property type="gene ID" value="MELO3C009582.2"/>
</dbReference>
<accession>A0A9I9CWY0</accession>
<name>A0A9I9CWY0_CUCME</name>
<evidence type="ECO:0000313" key="2">
    <source>
        <dbReference type="EnsemblPlants" id="MELO3C009582.2.1"/>
    </source>
</evidence>
<sequence>MVNIRIVTERRIGLELKLKLKRKRTSKSERNHGGGPQQESAATVLRGRSSGNDRCLSTKILKRSATEKRVV</sequence>